<feature type="domain" description="Mur ligase central" evidence="14">
    <location>
        <begin position="112"/>
        <end position="293"/>
    </location>
</feature>
<dbReference type="SUPFAM" id="SSF63418">
    <property type="entry name" value="MurE/MurF N-terminal domain"/>
    <property type="match status" value="1"/>
</dbReference>
<comment type="subcellular location">
    <subcellularLocation>
        <location evidence="10 11">Cytoplasm</location>
    </subcellularLocation>
</comment>
<dbReference type="GO" id="GO:0005737">
    <property type="term" value="C:cytoplasm"/>
    <property type="evidence" value="ECO:0007669"/>
    <property type="project" value="UniProtKB-SubCell"/>
</dbReference>
<dbReference type="OrthoDB" id="9801978at2"/>
<feature type="binding site" evidence="10">
    <location>
        <begin position="114"/>
        <end position="120"/>
    </location>
    <ligand>
        <name>ATP</name>
        <dbReference type="ChEBI" id="CHEBI:30616"/>
    </ligand>
</feature>
<evidence type="ECO:0000256" key="11">
    <source>
        <dbReference type="RuleBase" id="RU004136"/>
    </source>
</evidence>
<dbReference type="AlphaFoldDB" id="A0A2N6SMJ8"/>
<dbReference type="GO" id="GO:0008360">
    <property type="term" value="P:regulation of cell shape"/>
    <property type="evidence" value="ECO:0007669"/>
    <property type="project" value="UniProtKB-KW"/>
</dbReference>
<dbReference type="PANTHER" id="PTHR43024:SF1">
    <property type="entry name" value="UDP-N-ACETYLMURAMOYL-TRIPEPTIDE--D-ALANYL-D-ALANINE LIGASE"/>
    <property type="match status" value="1"/>
</dbReference>
<evidence type="ECO:0000256" key="1">
    <source>
        <dbReference type="ARBA" id="ARBA00022490"/>
    </source>
</evidence>
<comment type="function">
    <text evidence="10 11">Involved in cell wall formation. Catalyzes the final step in the synthesis of UDP-N-acetylmuramoyl-pentapeptide, the precursor of murein.</text>
</comment>
<dbReference type="InterPro" id="IPR004101">
    <property type="entry name" value="Mur_ligase_C"/>
</dbReference>
<accession>A0A2N6SMJ8</accession>
<evidence type="ECO:0000256" key="7">
    <source>
        <dbReference type="ARBA" id="ARBA00022984"/>
    </source>
</evidence>
<keyword evidence="16" id="KW-1185">Reference proteome</keyword>
<dbReference type="Gene3D" id="3.90.190.20">
    <property type="entry name" value="Mur ligase, C-terminal domain"/>
    <property type="match status" value="1"/>
</dbReference>
<dbReference type="InterPro" id="IPR005863">
    <property type="entry name" value="UDP-N-AcMur_synth"/>
</dbReference>
<evidence type="ECO:0000256" key="2">
    <source>
        <dbReference type="ARBA" id="ARBA00022598"/>
    </source>
</evidence>
<comment type="similarity">
    <text evidence="10">Belongs to the MurCDEF family. MurF subfamily.</text>
</comment>
<dbReference type="InterPro" id="IPR013221">
    <property type="entry name" value="Mur_ligase_cen"/>
</dbReference>
<comment type="caution">
    <text evidence="15">The sequence shown here is derived from an EMBL/GenBank/DDBJ whole genome shotgun (WGS) entry which is preliminary data.</text>
</comment>
<keyword evidence="7 10" id="KW-0573">Peptidoglycan synthesis</keyword>
<evidence type="ECO:0000256" key="4">
    <source>
        <dbReference type="ARBA" id="ARBA00022741"/>
    </source>
</evidence>
<dbReference type="HAMAP" id="MF_02019">
    <property type="entry name" value="MurF"/>
    <property type="match status" value="1"/>
</dbReference>
<dbReference type="UniPathway" id="UPA00219"/>
<dbReference type="Gene3D" id="3.40.1190.10">
    <property type="entry name" value="Mur-like, catalytic domain"/>
    <property type="match status" value="1"/>
</dbReference>
<dbReference type="EC" id="6.3.2.10" evidence="10 11"/>
<keyword evidence="4 10" id="KW-0547">Nucleotide-binding</keyword>
<keyword evidence="8 10" id="KW-0131">Cell cycle</keyword>
<dbReference type="EMBL" id="PNHE01000018">
    <property type="protein sequence ID" value="PMC58282.1"/>
    <property type="molecule type" value="Genomic_DNA"/>
</dbReference>
<keyword evidence="3 10" id="KW-0132">Cell division</keyword>
<dbReference type="RefSeq" id="WP_102227890.1">
    <property type="nucleotide sequence ID" value="NZ_PNFY01000023.1"/>
</dbReference>
<proteinExistence type="inferred from homology"/>
<dbReference type="Pfam" id="PF02875">
    <property type="entry name" value="Mur_ligase_C"/>
    <property type="match status" value="1"/>
</dbReference>
<comment type="catalytic activity">
    <reaction evidence="11">
        <text>D-alanyl-D-alanine + UDP-N-acetyl-alpha-D-muramoyl-L-alanyl-gamma-D-glutamyl-meso-2,6-diaminopimelate + ATP = UDP-N-acetyl-alpha-D-muramoyl-L-alanyl-gamma-D-glutamyl-meso-2,6-diaminopimeloyl-D-alanyl-D-alanine + ADP + phosphate + H(+)</text>
        <dbReference type="Rhea" id="RHEA:28374"/>
        <dbReference type="ChEBI" id="CHEBI:15378"/>
        <dbReference type="ChEBI" id="CHEBI:30616"/>
        <dbReference type="ChEBI" id="CHEBI:43474"/>
        <dbReference type="ChEBI" id="CHEBI:57822"/>
        <dbReference type="ChEBI" id="CHEBI:61386"/>
        <dbReference type="ChEBI" id="CHEBI:83905"/>
        <dbReference type="ChEBI" id="CHEBI:456216"/>
        <dbReference type="EC" id="6.3.2.10"/>
    </reaction>
</comment>
<dbReference type="InterPro" id="IPR051046">
    <property type="entry name" value="MurCDEF_CellWall_CoF430Synth"/>
</dbReference>
<dbReference type="GO" id="GO:0071555">
    <property type="term" value="P:cell wall organization"/>
    <property type="evidence" value="ECO:0007669"/>
    <property type="project" value="UniProtKB-KW"/>
</dbReference>
<keyword evidence="9 10" id="KW-0961">Cell wall biogenesis/degradation</keyword>
<keyword evidence="6 10" id="KW-0133">Cell shape</keyword>
<reference evidence="15 16" key="1">
    <citation type="submission" date="2017-09" db="EMBL/GenBank/DDBJ databases">
        <title>Bacterial strain isolated from the female urinary microbiota.</title>
        <authorList>
            <person name="Thomas-White K."/>
            <person name="Kumar N."/>
            <person name="Forster S."/>
            <person name="Putonti C."/>
            <person name="Lawley T."/>
            <person name="Wolfe A.J."/>
        </authorList>
    </citation>
    <scope>NUCLEOTIDE SEQUENCE [LARGE SCALE GENOMIC DNA]</scope>
    <source>
        <strain evidence="15 16">UMB0852</strain>
    </source>
</reference>
<protein>
    <recommendedName>
        <fullName evidence="10 11">UDP-N-acetylmuramoyl-tripeptide--D-alanyl-D-alanine ligase</fullName>
        <ecNumber evidence="10 11">6.3.2.10</ecNumber>
    </recommendedName>
    <alternativeName>
        <fullName evidence="10">D-alanyl-D-alanine-adding enzyme</fullName>
    </alternativeName>
</protein>
<dbReference type="InterPro" id="IPR036615">
    <property type="entry name" value="Mur_ligase_C_dom_sf"/>
</dbReference>
<dbReference type="NCBIfam" id="TIGR01143">
    <property type="entry name" value="murF"/>
    <property type="match status" value="1"/>
</dbReference>
<feature type="domain" description="Mur ligase C-terminal" evidence="13">
    <location>
        <begin position="316"/>
        <end position="445"/>
    </location>
</feature>
<keyword evidence="2 10" id="KW-0436">Ligase</keyword>
<sequence length="462" mass="51381">MKELTIQQLVEATGGTLYESANSSKMISGVEFDSRRIQPGDLFVPLTGGATDGHTYIQKAIDQGATACLWSNPIEEALVEDLHVIQVEDTLKAFQQLAVFYRDLINPTVIGITGSNGKTTTKDMTAEALQTRYKVHKTQGNYNNEIGLPYTILTMPEETDIIVLEMGMSGYGEIEELSLIAKPDIAVITLIGESHLEHLGSREGIAKAKLEILKGLKEDGLFIYPQNESLLQNHSKAHSLTFGLSKQSDVYAYDLVEEATQTYFKTNLDTQVVCSIPVLGSYNVTNALIALSIARELDVPMEQAIFKLSQFQLTKNRLEWLETANGAKVLNDAYNASPTSMKAVLKTFSSLPIDNSSRRIVVLGDIRELGAKSKTYHQQLAEWIHPEAIQRVYLFGPEMKVLYEALKDVYSLDTLYYEKENHDRLISELQQEIRSEDMILIKSSFGTDLLQVVTALTGKATV</sequence>
<feature type="domain" description="Mur ligase N-terminal catalytic" evidence="12">
    <location>
        <begin position="27"/>
        <end position="100"/>
    </location>
</feature>
<dbReference type="Gene3D" id="3.40.1390.10">
    <property type="entry name" value="MurE/MurF, N-terminal domain"/>
    <property type="match status" value="1"/>
</dbReference>
<comment type="pathway">
    <text evidence="10 11">Cell wall biogenesis; peptidoglycan biosynthesis.</text>
</comment>
<dbReference type="InterPro" id="IPR000713">
    <property type="entry name" value="Mur_ligase_N"/>
</dbReference>
<organism evidence="15 16">
    <name type="scientific">Dolosicoccus paucivorans</name>
    <dbReference type="NCBI Taxonomy" id="84521"/>
    <lineage>
        <taxon>Bacteria</taxon>
        <taxon>Bacillati</taxon>
        <taxon>Bacillota</taxon>
        <taxon>Bacilli</taxon>
        <taxon>Lactobacillales</taxon>
        <taxon>Aerococcaceae</taxon>
        <taxon>Dolosicoccus</taxon>
    </lineage>
</organism>
<evidence type="ECO:0000259" key="13">
    <source>
        <dbReference type="Pfam" id="PF02875"/>
    </source>
</evidence>
<keyword evidence="5 10" id="KW-0067">ATP-binding</keyword>
<dbReference type="GO" id="GO:0005524">
    <property type="term" value="F:ATP binding"/>
    <property type="evidence" value="ECO:0007669"/>
    <property type="project" value="UniProtKB-UniRule"/>
</dbReference>
<dbReference type="Pfam" id="PF01225">
    <property type="entry name" value="Mur_ligase"/>
    <property type="match status" value="1"/>
</dbReference>
<dbReference type="SUPFAM" id="SSF53623">
    <property type="entry name" value="MurD-like peptide ligases, catalytic domain"/>
    <property type="match status" value="1"/>
</dbReference>
<dbReference type="GO" id="GO:0047480">
    <property type="term" value="F:UDP-N-acetylmuramoyl-tripeptide-D-alanyl-D-alanine ligase activity"/>
    <property type="evidence" value="ECO:0007669"/>
    <property type="project" value="UniProtKB-UniRule"/>
</dbReference>
<evidence type="ECO:0000256" key="9">
    <source>
        <dbReference type="ARBA" id="ARBA00023316"/>
    </source>
</evidence>
<evidence type="ECO:0000313" key="16">
    <source>
        <dbReference type="Proteomes" id="UP000235682"/>
    </source>
</evidence>
<dbReference type="GO" id="GO:0008766">
    <property type="term" value="F:UDP-N-acetylmuramoylalanyl-D-glutamyl-2,6-diaminopimelate-D-alanyl-D-alanine ligase activity"/>
    <property type="evidence" value="ECO:0007669"/>
    <property type="project" value="RHEA"/>
</dbReference>
<evidence type="ECO:0000313" key="15">
    <source>
        <dbReference type="EMBL" id="PMC58282.1"/>
    </source>
</evidence>
<name>A0A2N6SMJ8_9LACT</name>
<evidence type="ECO:0000256" key="5">
    <source>
        <dbReference type="ARBA" id="ARBA00022840"/>
    </source>
</evidence>
<evidence type="ECO:0000256" key="8">
    <source>
        <dbReference type="ARBA" id="ARBA00023306"/>
    </source>
</evidence>
<dbReference type="GO" id="GO:0009252">
    <property type="term" value="P:peptidoglycan biosynthetic process"/>
    <property type="evidence" value="ECO:0007669"/>
    <property type="project" value="UniProtKB-UniRule"/>
</dbReference>
<evidence type="ECO:0000256" key="10">
    <source>
        <dbReference type="HAMAP-Rule" id="MF_02019"/>
    </source>
</evidence>
<dbReference type="InterPro" id="IPR035911">
    <property type="entry name" value="MurE/MurF_N"/>
</dbReference>
<dbReference type="Pfam" id="PF08245">
    <property type="entry name" value="Mur_ligase_M"/>
    <property type="match status" value="1"/>
</dbReference>
<evidence type="ECO:0000256" key="6">
    <source>
        <dbReference type="ARBA" id="ARBA00022960"/>
    </source>
</evidence>
<dbReference type="PANTHER" id="PTHR43024">
    <property type="entry name" value="UDP-N-ACETYLMURAMOYL-TRIPEPTIDE--D-ALANYL-D-ALANINE LIGASE"/>
    <property type="match status" value="1"/>
</dbReference>
<dbReference type="Proteomes" id="UP000235682">
    <property type="component" value="Unassembled WGS sequence"/>
</dbReference>
<keyword evidence="1 10" id="KW-0963">Cytoplasm</keyword>
<dbReference type="InterPro" id="IPR036565">
    <property type="entry name" value="Mur-like_cat_sf"/>
</dbReference>
<dbReference type="STRING" id="84521.SAMN04487994_102910"/>
<dbReference type="SUPFAM" id="SSF53244">
    <property type="entry name" value="MurD-like peptide ligases, peptide-binding domain"/>
    <property type="match status" value="1"/>
</dbReference>
<evidence type="ECO:0000256" key="3">
    <source>
        <dbReference type="ARBA" id="ARBA00022618"/>
    </source>
</evidence>
<gene>
    <name evidence="10" type="primary">murF</name>
    <name evidence="15" type="ORF">CJ205_05030</name>
</gene>
<evidence type="ECO:0000259" key="14">
    <source>
        <dbReference type="Pfam" id="PF08245"/>
    </source>
</evidence>
<dbReference type="GO" id="GO:0051301">
    <property type="term" value="P:cell division"/>
    <property type="evidence" value="ECO:0007669"/>
    <property type="project" value="UniProtKB-KW"/>
</dbReference>
<evidence type="ECO:0000259" key="12">
    <source>
        <dbReference type="Pfam" id="PF01225"/>
    </source>
</evidence>
<comment type="catalytic activity">
    <reaction evidence="10">
        <text>UDP-N-acetyl-alpha-D-muramoyl-L-alanyl-gamma-D-glutamyl-L-lysine + D-alanyl-D-alanine + ATP = UDP-N-acetyl-alpha-D-muramoyl-L-alanyl-gamma-D-glutamyl-L-lysyl-D-alanyl-D-alanine + ADP + phosphate + H(+)</text>
        <dbReference type="Rhea" id="RHEA:16085"/>
        <dbReference type="ChEBI" id="CHEBI:15378"/>
        <dbReference type="ChEBI" id="CHEBI:30616"/>
        <dbReference type="ChEBI" id="CHEBI:43474"/>
        <dbReference type="ChEBI" id="CHEBI:57822"/>
        <dbReference type="ChEBI" id="CHEBI:70758"/>
        <dbReference type="ChEBI" id="CHEBI:83903"/>
        <dbReference type="ChEBI" id="CHEBI:456216"/>
        <dbReference type="EC" id="6.3.2.10"/>
    </reaction>
</comment>